<evidence type="ECO:0000259" key="4">
    <source>
        <dbReference type="PROSITE" id="PS50887"/>
    </source>
</evidence>
<feature type="domain" description="GGDEF" evidence="4">
    <location>
        <begin position="388"/>
        <end position="518"/>
    </location>
</feature>
<dbReference type="SUPFAM" id="SSF55073">
    <property type="entry name" value="Nucleotide cyclase"/>
    <property type="match status" value="1"/>
</dbReference>
<dbReference type="RefSeq" id="WP_268075746.1">
    <property type="nucleotide sequence ID" value="NZ_CP109965.1"/>
</dbReference>
<dbReference type="EMBL" id="CP109965">
    <property type="protein sequence ID" value="WAJ71270.1"/>
    <property type="molecule type" value="Genomic_DNA"/>
</dbReference>
<keyword evidence="5" id="KW-0808">Transferase</keyword>
<name>A0ABY7ANY6_9ALTE</name>
<dbReference type="InterPro" id="IPR000160">
    <property type="entry name" value="GGDEF_dom"/>
</dbReference>
<dbReference type="Proteomes" id="UP001163726">
    <property type="component" value="Chromosome"/>
</dbReference>
<dbReference type="InterPro" id="IPR043128">
    <property type="entry name" value="Rev_trsase/Diguanyl_cyclase"/>
</dbReference>
<evidence type="ECO:0000256" key="3">
    <source>
        <dbReference type="SAM" id="Phobius"/>
    </source>
</evidence>
<dbReference type="SUPFAM" id="SSF103190">
    <property type="entry name" value="Sensory domain-like"/>
    <property type="match status" value="1"/>
</dbReference>
<organism evidence="5 6">
    <name type="scientific">Catenovulum adriaticum</name>
    <dbReference type="NCBI Taxonomy" id="2984846"/>
    <lineage>
        <taxon>Bacteria</taxon>
        <taxon>Pseudomonadati</taxon>
        <taxon>Pseudomonadota</taxon>
        <taxon>Gammaproteobacteria</taxon>
        <taxon>Alteromonadales</taxon>
        <taxon>Alteromonadaceae</taxon>
        <taxon>Catenovulum</taxon>
    </lineage>
</organism>
<keyword evidence="3" id="KW-0472">Membrane</keyword>
<feature type="transmembrane region" description="Helical" evidence="3">
    <location>
        <begin position="326"/>
        <end position="345"/>
    </location>
</feature>
<dbReference type="NCBIfam" id="TIGR00254">
    <property type="entry name" value="GGDEF"/>
    <property type="match status" value="1"/>
</dbReference>
<gene>
    <name evidence="5" type="ORF">OLW01_05585</name>
</gene>
<dbReference type="InterPro" id="IPR029787">
    <property type="entry name" value="Nucleotide_cyclase"/>
</dbReference>
<evidence type="ECO:0000256" key="2">
    <source>
        <dbReference type="ARBA" id="ARBA00034247"/>
    </source>
</evidence>
<dbReference type="PANTHER" id="PTHR45138:SF9">
    <property type="entry name" value="DIGUANYLATE CYCLASE DGCM-RELATED"/>
    <property type="match status" value="1"/>
</dbReference>
<evidence type="ECO:0000256" key="1">
    <source>
        <dbReference type="ARBA" id="ARBA00012528"/>
    </source>
</evidence>
<keyword evidence="5" id="KW-0548">Nucleotidyltransferase</keyword>
<dbReference type="SMART" id="SM00267">
    <property type="entry name" value="GGDEF"/>
    <property type="match status" value="1"/>
</dbReference>
<comment type="catalytic activity">
    <reaction evidence="2">
        <text>2 GTP = 3',3'-c-di-GMP + 2 diphosphate</text>
        <dbReference type="Rhea" id="RHEA:24898"/>
        <dbReference type="ChEBI" id="CHEBI:33019"/>
        <dbReference type="ChEBI" id="CHEBI:37565"/>
        <dbReference type="ChEBI" id="CHEBI:58805"/>
        <dbReference type="EC" id="2.7.7.65"/>
    </reaction>
</comment>
<keyword evidence="3" id="KW-1133">Transmembrane helix</keyword>
<feature type="transmembrane region" description="Helical" evidence="3">
    <location>
        <begin position="15"/>
        <end position="34"/>
    </location>
</feature>
<dbReference type="PANTHER" id="PTHR45138">
    <property type="entry name" value="REGULATORY COMPONENTS OF SENSORY TRANSDUCTION SYSTEM"/>
    <property type="match status" value="1"/>
</dbReference>
<dbReference type="PROSITE" id="PS50887">
    <property type="entry name" value="GGDEF"/>
    <property type="match status" value="1"/>
</dbReference>
<keyword evidence="6" id="KW-1185">Reference proteome</keyword>
<evidence type="ECO:0000313" key="5">
    <source>
        <dbReference type="EMBL" id="WAJ71270.1"/>
    </source>
</evidence>
<dbReference type="InterPro" id="IPR029151">
    <property type="entry name" value="Sensor-like_sf"/>
</dbReference>
<evidence type="ECO:0000313" key="6">
    <source>
        <dbReference type="Proteomes" id="UP001163726"/>
    </source>
</evidence>
<dbReference type="GO" id="GO:0052621">
    <property type="term" value="F:diguanylate cyclase activity"/>
    <property type="evidence" value="ECO:0007669"/>
    <property type="project" value="UniProtKB-EC"/>
</dbReference>
<proteinExistence type="predicted"/>
<dbReference type="CDD" id="cd01949">
    <property type="entry name" value="GGDEF"/>
    <property type="match status" value="1"/>
</dbReference>
<reference evidence="5" key="1">
    <citation type="submission" date="2022-10" db="EMBL/GenBank/DDBJ databases">
        <title>Catenovulum adriacola sp. nov. isolated in the Harbour of Susak.</title>
        <authorList>
            <person name="Schoch T."/>
            <person name="Reich S.J."/>
            <person name="Stoeferle S."/>
            <person name="Flaiz M."/>
            <person name="Kazda M."/>
            <person name="Riedel C.U."/>
            <person name="Duerre P."/>
        </authorList>
    </citation>
    <scope>NUCLEOTIDE SEQUENCE</scope>
    <source>
        <strain evidence="5">TS8</strain>
    </source>
</reference>
<keyword evidence="3" id="KW-0812">Transmembrane</keyword>
<dbReference type="EC" id="2.7.7.65" evidence="1"/>
<dbReference type="Gene3D" id="3.30.70.270">
    <property type="match status" value="1"/>
</dbReference>
<protein>
    <recommendedName>
        <fullName evidence="1">diguanylate cyclase</fullName>
        <ecNumber evidence="1">2.7.7.65</ecNumber>
    </recommendedName>
</protein>
<dbReference type="InterPro" id="IPR029150">
    <property type="entry name" value="dCache_3"/>
</dbReference>
<dbReference type="Pfam" id="PF14827">
    <property type="entry name" value="dCache_3"/>
    <property type="match status" value="1"/>
</dbReference>
<dbReference type="InterPro" id="IPR050469">
    <property type="entry name" value="Diguanylate_Cyclase"/>
</dbReference>
<accession>A0ABY7ANY6</accession>
<sequence length="519" mass="59755">MTPLVHSKQTIGSKLAVHIVILCVFCAFSFALLIKQYQEQKQQLFNNYSLGVKSKVEASLGVYKKFSNFIYQQIINNDEVMKLFQQAANSDGAIREENRQKVLDILNPTYRLLVKQNFRQLHFHFANGDTFLRVHKPAVYGDNLFSVRESVRLANLEQRIIKGFEEGRTFNGYRFVYPVIYGGEHLGSVEVSLSMGSILDVLYELYSDKDFYFIIKKSAVEKKVFNDAKTNYISSSLSEDYYYDKGVFEQNVIRVKDRTLVKNVALLRKKLKDSIDSMVSFTKVVSIDGVDYALRFYSIKNFKNEHVAYLIVTSKDASFNQLFNKFLIYGILLLLVVITYLWSVYSDFFHKRQLLSLSNTDFLTKLYNRKKFTEMLHLEILKYNPEQSVFSVIIFDIDHFKCINDELGHNVGDEYLKELSKLVSANVRDTDIFARWGGEEFVLLLPNTQEGDALTMAEKLRKKVEAHQFSSSKHVTISLGVAACIAQEQKTDDIIARADKALYAAKSDGRNTSRAWSHL</sequence>
<dbReference type="Pfam" id="PF00990">
    <property type="entry name" value="GGDEF"/>
    <property type="match status" value="1"/>
</dbReference>